<gene>
    <name evidence="5" type="ORF">CBR_g568</name>
</gene>
<dbReference type="GO" id="GO:0015979">
    <property type="term" value="P:photosynthesis"/>
    <property type="evidence" value="ECO:0007669"/>
    <property type="project" value="UniProtKB-UniRule"/>
</dbReference>
<dbReference type="GO" id="GO:0009538">
    <property type="term" value="C:photosystem I reaction center"/>
    <property type="evidence" value="ECO:0007669"/>
    <property type="project" value="UniProtKB-UniRule"/>
</dbReference>
<keyword evidence="6" id="KW-1185">Reference proteome</keyword>
<dbReference type="Proteomes" id="UP000265515">
    <property type="component" value="Unassembled WGS sequence"/>
</dbReference>
<dbReference type="Pfam" id="PF02507">
    <property type="entry name" value="PSI_PsaF"/>
    <property type="match status" value="1"/>
</dbReference>
<dbReference type="OrthoDB" id="1920411at2759"/>
<dbReference type="STRING" id="69332.A0A388KBV0"/>
<dbReference type="GO" id="GO:0009535">
    <property type="term" value="C:chloroplast thylakoid membrane"/>
    <property type="evidence" value="ECO:0007669"/>
    <property type="project" value="TreeGrafter"/>
</dbReference>
<organism evidence="5 6">
    <name type="scientific">Chara braunii</name>
    <name type="common">Braun's stonewort</name>
    <dbReference type="NCBI Taxonomy" id="69332"/>
    <lineage>
        <taxon>Eukaryota</taxon>
        <taxon>Viridiplantae</taxon>
        <taxon>Streptophyta</taxon>
        <taxon>Charophyceae</taxon>
        <taxon>Charales</taxon>
        <taxon>Characeae</taxon>
        <taxon>Chara</taxon>
    </lineage>
</organism>
<comment type="function">
    <text evidence="4">Participates in efficiency of electron transfer from plastocyanin to P700 (or cytochrome c553 in algae and cyanobacteria). This plastocyanin-docking protein contributes to the specific association of plastocyanin to PSI.</text>
</comment>
<dbReference type="PANTHER" id="PTHR34939:SF1">
    <property type="entry name" value="PHOTOSYSTEM I REACTION CENTER SUBUNIT III, CHLOROPLASTIC"/>
    <property type="match status" value="1"/>
</dbReference>
<accession>A0A388KBV0</accession>
<dbReference type="GO" id="GO:0009543">
    <property type="term" value="C:chloroplast thylakoid lumen"/>
    <property type="evidence" value="ECO:0007669"/>
    <property type="project" value="UniProtKB-SubCell"/>
</dbReference>
<dbReference type="GO" id="GO:0019904">
    <property type="term" value="F:protein domain specific binding"/>
    <property type="evidence" value="ECO:0007669"/>
    <property type="project" value="EnsemblPlants"/>
</dbReference>
<proteinExistence type="inferred from homology"/>
<evidence type="ECO:0000256" key="1">
    <source>
        <dbReference type="ARBA" id="ARBA00008386"/>
    </source>
</evidence>
<dbReference type="Gene3D" id="1.10.8.110">
    <property type="entry name" value="Photosystem I PsaF, reaction centre subunit III"/>
    <property type="match status" value="1"/>
</dbReference>
<comment type="similarity">
    <text evidence="1 4">Belongs to the PsaF family.</text>
</comment>
<keyword evidence="4" id="KW-0150">Chloroplast</keyword>
<dbReference type="EMBL" id="BFEA01000087">
    <property type="protein sequence ID" value="GBG67433.1"/>
    <property type="molecule type" value="Genomic_DNA"/>
</dbReference>
<comment type="subcellular location">
    <subcellularLocation>
        <location evidence="4">Plastid</location>
        <location evidence="4">Chloroplast thylakoid lumen</location>
    </subcellularLocation>
</comment>
<evidence type="ECO:0000313" key="6">
    <source>
        <dbReference type="Proteomes" id="UP000265515"/>
    </source>
</evidence>
<dbReference type="InterPro" id="IPR003666">
    <property type="entry name" value="PSI_PsaF"/>
</dbReference>
<reference evidence="5 6" key="1">
    <citation type="journal article" date="2018" name="Cell">
        <title>The Chara Genome: Secondary Complexity and Implications for Plant Terrestrialization.</title>
        <authorList>
            <person name="Nishiyama T."/>
            <person name="Sakayama H."/>
            <person name="Vries J.D."/>
            <person name="Buschmann H."/>
            <person name="Saint-Marcoux D."/>
            <person name="Ullrich K.K."/>
            <person name="Haas F.B."/>
            <person name="Vanderstraeten L."/>
            <person name="Becker D."/>
            <person name="Lang D."/>
            <person name="Vosolsobe S."/>
            <person name="Rombauts S."/>
            <person name="Wilhelmsson P.K.I."/>
            <person name="Janitza P."/>
            <person name="Kern R."/>
            <person name="Heyl A."/>
            <person name="Rumpler F."/>
            <person name="Villalobos L.I.A.C."/>
            <person name="Clay J.M."/>
            <person name="Skokan R."/>
            <person name="Toyoda A."/>
            <person name="Suzuki Y."/>
            <person name="Kagoshima H."/>
            <person name="Schijlen E."/>
            <person name="Tajeshwar N."/>
            <person name="Catarino B."/>
            <person name="Hetherington A.J."/>
            <person name="Saltykova A."/>
            <person name="Bonnot C."/>
            <person name="Breuninger H."/>
            <person name="Symeonidi A."/>
            <person name="Radhakrishnan G.V."/>
            <person name="Van Nieuwerburgh F."/>
            <person name="Deforce D."/>
            <person name="Chang C."/>
            <person name="Karol K.G."/>
            <person name="Hedrich R."/>
            <person name="Ulvskov P."/>
            <person name="Glockner G."/>
            <person name="Delwiche C.F."/>
            <person name="Petrasek J."/>
            <person name="Van de Peer Y."/>
            <person name="Friml J."/>
            <person name="Beilby M."/>
            <person name="Dolan L."/>
            <person name="Kohara Y."/>
            <person name="Sugano S."/>
            <person name="Fujiyama A."/>
            <person name="Delaux P.-M."/>
            <person name="Quint M."/>
            <person name="TheiBen G."/>
            <person name="Hagemann M."/>
            <person name="Harholt J."/>
            <person name="Dunand C."/>
            <person name="Zachgo S."/>
            <person name="Langdale J."/>
            <person name="Maumus F."/>
            <person name="Straeten D.V.D."/>
            <person name="Gould S.B."/>
            <person name="Rensing S.A."/>
        </authorList>
    </citation>
    <scope>NUCLEOTIDE SEQUENCE [LARGE SCALE GENOMIC DNA]</scope>
    <source>
        <strain evidence="5 6">S276</strain>
    </source>
</reference>
<comment type="caution">
    <text evidence="5">The sequence shown here is derived from an EMBL/GenBank/DDBJ whole genome shotgun (WGS) entry which is preliminary data.</text>
</comment>
<dbReference type="PANTHER" id="PTHR34939">
    <property type="entry name" value="PHOTOSYSTEM I REACTION CENTER SUBUNIT III, CHLOROPLASTIC"/>
    <property type="match status" value="1"/>
</dbReference>
<keyword evidence="2 4" id="KW-0602">Photosynthesis</keyword>
<dbReference type="GO" id="GO:0003729">
    <property type="term" value="F:mRNA binding"/>
    <property type="evidence" value="ECO:0007669"/>
    <property type="project" value="EnsemblPlants"/>
</dbReference>
<protein>
    <recommendedName>
        <fullName evidence="4">Photosystem I reaction center subunit III</fullName>
    </recommendedName>
    <alternativeName>
        <fullName evidence="4">PSI-F</fullName>
    </alternativeName>
</protein>
<dbReference type="AlphaFoldDB" id="A0A388KBV0"/>
<dbReference type="SUPFAM" id="SSF81536">
    <property type="entry name" value="Subunit III of photosystem I reaction centre, PsaF"/>
    <property type="match status" value="1"/>
</dbReference>
<keyword evidence="4" id="KW-0934">Plastid</keyword>
<dbReference type="OMA" id="NGDQAHW"/>
<keyword evidence="3 4" id="KW-0603">Photosystem I</keyword>
<dbReference type="FunFam" id="1.10.8.110:FF:000001">
    <property type="entry name" value="Photosystem I reaction center subunit III"/>
    <property type="match status" value="1"/>
</dbReference>
<dbReference type="Gramene" id="GBG67433">
    <property type="protein sequence ID" value="GBG67433"/>
    <property type="gene ID" value="CBR_g568"/>
</dbReference>
<evidence type="ECO:0000313" key="5">
    <source>
        <dbReference type="EMBL" id="GBG67433.1"/>
    </source>
</evidence>
<evidence type="ECO:0000256" key="3">
    <source>
        <dbReference type="ARBA" id="ARBA00022836"/>
    </source>
</evidence>
<dbReference type="InterPro" id="IPR036577">
    <property type="entry name" value="PSI_PsaF_sf"/>
</dbReference>
<sequence>MRLVALVQVQFYPPPTGTGPAPWDSLPRSVGLLSNPPLFRLACPSSPFLSTQVVPLSRQEQQHRMAANATAMAASAALASPLVAAVAKKDLSSSSSFRTTKSFAKQAPARTVCSASTPSEEGDSRQQAGKWATALALAAIASSTSLALPKEAMADVAGLTPCAESKQFAKRQSQEVKKLASRLKKYEAGSAPALAIEASINRTNQRFEKYASQGLLCGTDGYPHLIVDGDQKHLGEFVKPGIAFLYIAGWIGWVGREYLIAVRKASKPTEKEIIIDVPLATKILLRGFTWPVAALSELRNGKLIEDASNITVSPR</sequence>
<keyword evidence="4" id="KW-0793">Thylakoid</keyword>
<evidence type="ECO:0000256" key="4">
    <source>
        <dbReference type="RuleBase" id="RU368107"/>
    </source>
</evidence>
<evidence type="ECO:0000256" key="2">
    <source>
        <dbReference type="ARBA" id="ARBA00022531"/>
    </source>
</evidence>
<name>A0A388KBV0_CHABU</name>